<evidence type="ECO:0000313" key="1">
    <source>
        <dbReference type="EMBL" id="AIC16254.1"/>
    </source>
</evidence>
<sequence>MVGRGFASETTVHESYDGKTRIKQFLRVKAATAAANSGKTHLPAPFAHRRFSRHGTRGLYIGKFHN</sequence>
<dbReference type="AlphaFoldDB" id="A0A060HI38"/>
<evidence type="ECO:0000313" key="2">
    <source>
        <dbReference type="Proteomes" id="UP000027093"/>
    </source>
</evidence>
<dbReference type="EMBL" id="CP007536">
    <property type="protein sequence ID" value="AIC16254.1"/>
    <property type="molecule type" value="Genomic_DNA"/>
</dbReference>
<organism evidence="1 2">
    <name type="scientific">Nitrososphaera viennensis EN76</name>
    <dbReference type="NCBI Taxonomy" id="926571"/>
    <lineage>
        <taxon>Archaea</taxon>
        <taxon>Nitrososphaerota</taxon>
        <taxon>Nitrososphaeria</taxon>
        <taxon>Nitrososphaerales</taxon>
        <taxon>Nitrososphaeraceae</taxon>
        <taxon>Nitrososphaera</taxon>
    </lineage>
</organism>
<protein>
    <submittedName>
        <fullName evidence="1">Uncharacterized protein</fullName>
    </submittedName>
</protein>
<dbReference type="Proteomes" id="UP000027093">
    <property type="component" value="Chromosome"/>
</dbReference>
<dbReference type="KEGG" id="nvn:NVIE_2045"/>
<reference evidence="1 2" key="1">
    <citation type="journal article" date="2014" name="Int. J. Syst. Evol. Microbiol.">
        <title>Nitrososphaera viennensis gen. nov., sp. nov., an aerobic and mesophilic, ammonia-oxidizing archaeon from soil and a member of the archaeal phylum Thaumarchaeota.</title>
        <authorList>
            <person name="Stieglmeier M."/>
            <person name="Klingl A."/>
            <person name="Alves R.J."/>
            <person name="Rittmann S.K."/>
            <person name="Melcher M."/>
            <person name="Leisch N."/>
            <person name="Schleper C."/>
        </authorList>
    </citation>
    <scope>NUCLEOTIDE SEQUENCE [LARGE SCALE GENOMIC DNA]</scope>
    <source>
        <strain evidence="1">EN76</strain>
    </source>
</reference>
<gene>
    <name evidence="1" type="ORF">NVIE_2045</name>
</gene>
<name>A0A060HI38_9ARCH</name>
<keyword evidence="2" id="KW-1185">Reference proteome</keyword>
<accession>A0A060HI38</accession>
<dbReference type="HOGENOM" id="CLU_2821049_0_0_2"/>
<proteinExistence type="predicted"/>